<organism evidence="2">
    <name type="scientific">Rhizophora mucronata</name>
    <name type="common">Asiatic mangrove</name>
    <dbReference type="NCBI Taxonomy" id="61149"/>
    <lineage>
        <taxon>Eukaryota</taxon>
        <taxon>Viridiplantae</taxon>
        <taxon>Streptophyta</taxon>
        <taxon>Embryophyta</taxon>
        <taxon>Tracheophyta</taxon>
        <taxon>Spermatophyta</taxon>
        <taxon>Magnoliopsida</taxon>
        <taxon>eudicotyledons</taxon>
        <taxon>Gunneridae</taxon>
        <taxon>Pentapetalae</taxon>
        <taxon>rosids</taxon>
        <taxon>fabids</taxon>
        <taxon>Malpighiales</taxon>
        <taxon>Rhizophoraceae</taxon>
        <taxon>Rhizophora</taxon>
    </lineage>
</organism>
<protein>
    <submittedName>
        <fullName evidence="2">Uncharacterized protein</fullName>
    </submittedName>
</protein>
<feature type="region of interest" description="Disordered" evidence="1">
    <location>
        <begin position="15"/>
        <end position="40"/>
    </location>
</feature>
<name>A0A2P2NM27_RHIMU</name>
<reference evidence="2" key="1">
    <citation type="submission" date="2018-02" db="EMBL/GenBank/DDBJ databases">
        <title>Rhizophora mucronata_Transcriptome.</title>
        <authorList>
            <person name="Meera S.P."/>
            <person name="Sreeshan A."/>
            <person name="Augustine A."/>
        </authorList>
    </citation>
    <scope>NUCLEOTIDE SEQUENCE</scope>
    <source>
        <tissue evidence="2">Leaf</tissue>
    </source>
</reference>
<accession>A0A2P2NM27</accession>
<sequence>MSLLKFGIPNAKISTSRDSLDISKAEKETKHSLQQHAHQP</sequence>
<evidence type="ECO:0000256" key="1">
    <source>
        <dbReference type="SAM" id="MobiDB-lite"/>
    </source>
</evidence>
<dbReference type="EMBL" id="GGEC01063055">
    <property type="protein sequence ID" value="MBX43539.1"/>
    <property type="molecule type" value="Transcribed_RNA"/>
</dbReference>
<dbReference type="AlphaFoldDB" id="A0A2P2NM27"/>
<proteinExistence type="predicted"/>
<feature type="compositionally biased region" description="Basic and acidic residues" evidence="1">
    <location>
        <begin position="18"/>
        <end position="31"/>
    </location>
</feature>
<evidence type="ECO:0000313" key="2">
    <source>
        <dbReference type="EMBL" id="MBX43539.1"/>
    </source>
</evidence>